<proteinExistence type="predicted"/>
<dbReference type="EMBL" id="JABULH010000028">
    <property type="protein sequence ID" value="NTS66876.1"/>
    <property type="molecule type" value="Genomic_DNA"/>
</dbReference>
<accession>A0ABX2JJW7</accession>
<sequence>MKFGVDIQEQDLRFLHTLASIKGFDFEDMVSTVIVLGCESLRQTLANEMRGEVAN</sequence>
<name>A0ABX2JJW7_9SPHN</name>
<evidence type="ECO:0000313" key="1">
    <source>
        <dbReference type="EMBL" id="NTS66876.1"/>
    </source>
</evidence>
<gene>
    <name evidence="1" type="ORF">HRV97_17215</name>
</gene>
<keyword evidence="2" id="KW-1185">Reference proteome</keyword>
<comment type="caution">
    <text evidence="1">The sequence shown here is derived from an EMBL/GenBank/DDBJ whole genome shotgun (WGS) entry which is preliminary data.</text>
</comment>
<reference evidence="1 2" key="1">
    <citation type="submission" date="2020-06" db="EMBL/GenBank/DDBJ databases">
        <title>Sphingomonas hominis sp. nov., a member of the Sphingomonas, isolated from the hair of a 22-year-old girl.</title>
        <authorList>
            <person name="Zhang D.-F."/>
            <person name="Cui X.-W."/>
        </authorList>
    </citation>
    <scope>NUCLEOTIDE SEQUENCE [LARGE SCALE GENOMIC DNA]</scope>
    <source>
        <strain evidence="1 2">HHU CXW</strain>
    </source>
</reference>
<evidence type="ECO:0000313" key="2">
    <source>
        <dbReference type="Proteomes" id="UP000621447"/>
    </source>
</evidence>
<dbReference type="RefSeq" id="WP_174195352.1">
    <property type="nucleotide sequence ID" value="NZ_JABULH010000028.1"/>
</dbReference>
<protein>
    <submittedName>
        <fullName evidence="1">Uncharacterized protein</fullName>
    </submittedName>
</protein>
<dbReference type="Proteomes" id="UP000621447">
    <property type="component" value="Unassembled WGS sequence"/>
</dbReference>
<organism evidence="1 2">
    <name type="scientific">Sphingomonas hominis</name>
    <dbReference type="NCBI Taxonomy" id="2741495"/>
    <lineage>
        <taxon>Bacteria</taxon>
        <taxon>Pseudomonadati</taxon>
        <taxon>Pseudomonadota</taxon>
        <taxon>Alphaproteobacteria</taxon>
        <taxon>Sphingomonadales</taxon>
        <taxon>Sphingomonadaceae</taxon>
        <taxon>Sphingomonas</taxon>
    </lineage>
</organism>